<accession>A0A8H7UQ63</accession>
<feature type="compositionally biased region" description="Basic and acidic residues" evidence="1">
    <location>
        <begin position="81"/>
        <end position="98"/>
    </location>
</feature>
<feature type="compositionally biased region" description="Low complexity" evidence="1">
    <location>
        <begin position="222"/>
        <end position="239"/>
    </location>
</feature>
<organism evidence="2 3">
    <name type="scientific">Umbelopsis vinacea</name>
    <dbReference type="NCBI Taxonomy" id="44442"/>
    <lineage>
        <taxon>Eukaryota</taxon>
        <taxon>Fungi</taxon>
        <taxon>Fungi incertae sedis</taxon>
        <taxon>Mucoromycota</taxon>
        <taxon>Mucoromycotina</taxon>
        <taxon>Umbelopsidomycetes</taxon>
        <taxon>Umbelopsidales</taxon>
        <taxon>Umbelopsidaceae</taxon>
        <taxon>Umbelopsis</taxon>
    </lineage>
</organism>
<evidence type="ECO:0000313" key="2">
    <source>
        <dbReference type="EMBL" id="KAG2188003.1"/>
    </source>
</evidence>
<dbReference type="Proteomes" id="UP000612746">
    <property type="component" value="Unassembled WGS sequence"/>
</dbReference>
<dbReference type="AlphaFoldDB" id="A0A8H7UQ63"/>
<dbReference type="EMBL" id="JAEPRA010000002">
    <property type="protein sequence ID" value="KAG2188003.1"/>
    <property type="molecule type" value="Genomic_DNA"/>
</dbReference>
<dbReference type="OrthoDB" id="2427532at2759"/>
<feature type="region of interest" description="Disordered" evidence="1">
    <location>
        <begin position="71"/>
        <end position="113"/>
    </location>
</feature>
<proteinExistence type="predicted"/>
<protein>
    <submittedName>
        <fullName evidence="2">Uncharacterized protein</fullName>
    </submittedName>
</protein>
<evidence type="ECO:0000256" key="1">
    <source>
        <dbReference type="SAM" id="MobiDB-lite"/>
    </source>
</evidence>
<comment type="caution">
    <text evidence="2">The sequence shown here is derived from an EMBL/GenBank/DDBJ whole genome shotgun (WGS) entry which is preliminary data.</text>
</comment>
<sequence>MTDDHSEDSCWHSYPNYRTDHSNGTVTYHFNPTAKHSLVRKHVVSRIQTAKLQSPKPPSTLSLKTLHISNIHSGGLPSPPVDHDHDNTHNFSNHEESHNVVSPTPTPTEETSKDNRFASELVAHALQKLSNHQACSKDMEPHTSDDQESDIDLPNAQDLRQKIADLTAEKHRLFQLMKSKMQEDDDSACQGERELTPVSEVTVCSNPSENEKENTERPNERSPAAAAPCSKPTSPSTSTERPSMYRTRPLSDRGYYHHQFHAPPPHHRSMYGAPSYRVSHFYFLVPHAPLCLPPSYTSTNHPPLSTRVVVKAIFLALLPCDLAHMARPRHTAGGRQPWIEDLAIEASP</sequence>
<feature type="compositionally biased region" description="Basic and acidic residues" evidence="1">
    <location>
        <begin position="209"/>
        <end position="220"/>
    </location>
</feature>
<evidence type="ECO:0000313" key="3">
    <source>
        <dbReference type="Proteomes" id="UP000612746"/>
    </source>
</evidence>
<gene>
    <name evidence="2" type="ORF">INT44_000753</name>
</gene>
<reference evidence="2" key="1">
    <citation type="submission" date="2020-12" db="EMBL/GenBank/DDBJ databases">
        <title>Metabolic potential, ecology and presence of endohyphal bacteria is reflected in genomic diversity of Mucoromycotina.</title>
        <authorList>
            <person name="Muszewska A."/>
            <person name="Okrasinska A."/>
            <person name="Steczkiewicz K."/>
            <person name="Drgas O."/>
            <person name="Orlowska M."/>
            <person name="Perlinska-Lenart U."/>
            <person name="Aleksandrzak-Piekarczyk T."/>
            <person name="Szatraj K."/>
            <person name="Zielenkiewicz U."/>
            <person name="Pilsyk S."/>
            <person name="Malc E."/>
            <person name="Mieczkowski P."/>
            <person name="Kruszewska J.S."/>
            <person name="Biernat P."/>
            <person name="Pawlowska J."/>
        </authorList>
    </citation>
    <scope>NUCLEOTIDE SEQUENCE</scope>
    <source>
        <strain evidence="2">WA0000051536</strain>
    </source>
</reference>
<feature type="region of interest" description="Disordered" evidence="1">
    <location>
        <begin position="184"/>
        <end position="249"/>
    </location>
</feature>
<name>A0A8H7UQ63_9FUNG</name>
<keyword evidence="3" id="KW-1185">Reference proteome</keyword>